<keyword evidence="3" id="KW-0067">ATP-binding</keyword>
<dbReference type="AlphaFoldDB" id="A0A949JL34"/>
<keyword evidence="4" id="KW-1185">Reference proteome</keyword>
<keyword evidence="1" id="KW-0479">Metal-binding</keyword>
<protein>
    <submittedName>
        <fullName evidence="3">SWF or SNF family helicase</fullName>
    </submittedName>
</protein>
<evidence type="ECO:0000313" key="3">
    <source>
        <dbReference type="EMBL" id="MBU7600779.1"/>
    </source>
</evidence>
<keyword evidence="3" id="KW-0547">Nucleotide-binding</keyword>
<comment type="caution">
    <text evidence="3">The sequence shown here is derived from an EMBL/GenBank/DDBJ whole genome shotgun (WGS) entry which is preliminary data.</text>
</comment>
<keyword evidence="3" id="KW-0347">Helicase</keyword>
<proteinExistence type="predicted"/>
<accession>A0A949JL34</accession>
<keyword evidence="1" id="KW-0863">Zinc-finger</keyword>
<evidence type="ECO:0000313" key="4">
    <source>
        <dbReference type="Proteomes" id="UP000694501"/>
    </source>
</evidence>
<dbReference type="GO" id="GO:0008270">
    <property type="term" value="F:zinc ion binding"/>
    <property type="evidence" value="ECO:0007669"/>
    <property type="project" value="UniProtKB-KW"/>
</dbReference>
<organism evidence="3 4">
    <name type="scientific">Streptomyces tardus</name>
    <dbReference type="NCBI Taxonomy" id="2780544"/>
    <lineage>
        <taxon>Bacteria</taxon>
        <taxon>Bacillati</taxon>
        <taxon>Actinomycetota</taxon>
        <taxon>Actinomycetes</taxon>
        <taxon>Kitasatosporales</taxon>
        <taxon>Streptomycetaceae</taxon>
        <taxon>Streptomyces</taxon>
    </lineage>
</organism>
<name>A0A949JL34_9ACTN</name>
<dbReference type="EMBL" id="JAELVF020000004">
    <property type="protein sequence ID" value="MBU7600779.1"/>
    <property type="molecule type" value="Genomic_DNA"/>
</dbReference>
<keyword evidence="3" id="KW-0378">Hydrolase</keyword>
<evidence type="ECO:0000259" key="2">
    <source>
        <dbReference type="PROSITE" id="PS50966"/>
    </source>
</evidence>
<dbReference type="PROSITE" id="PS50966">
    <property type="entry name" value="ZF_SWIM"/>
    <property type="match status" value="1"/>
</dbReference>
<sequence>MSEDGTQETEVERVFEALAPVRTRGFARTPWGAAWQRALEESALDSGQLRKGRRYARSGAVGAVAVRPGRITAMVRESGGEVHRADVLAPRLDDAAWERLLEVISRTAGHLAALLDGELPPELVEEADAVQVQLLPGMGDLQPSCDCGEWDHCTHTAAVCYQLARLLDEDPMILLLLLGRGEHRILAELRELGFARATGELSTEERESSPRAVGEFGTVPAAEAYARTAPWEMPAPPDAVRESAELPEWARREGPSAPGLDVDALGLLVWDAARRAREALTEALSPDHATSAPSPAVEMREDAVRLAARPVCTDAVRRRILAEGGFDGPAFATAVHAWRVGGRDGLRVQEDSAQEADEAQLARARSRLVSAWGEGERMPEFSEEGNRWTLRGAGVQLRCGADGRWWPLRWDGERWLLSGPAGHDPAVLLAELDGLRPY</sequence>
<reference evidence="3" key="1">
    <citation type="submission" date="2021-06" db="EMBL/GenBank/DDBJ databases">
        <title>Sequencing of actinobacteria type strains.</title>
        <authorList>
            <person name="Nguyen G.-S."/>
            <person name="Wentzel A."/>
        </authorList>
    </citation>
    <scope>NUCLEOTIDE SEQUENCE</scope>
    <source>
        <strain evidence="3">P38-E01</strain>
    </source>
</reference>
<dbReference type="Proteomes" id="UP000694501">
    <property type="component" value="Unassembled WGS sequence"/>
</dbReference>
<dbReference type="PANTHER" id="PTHR38133">
    <property type="entry name" value="SLR1429 PROTEIN"/>
    <property type="match status" value="1"/>
</dbReference>
<gene>
    <name evidence="3" type="ORF">JGS22_024925</name>
</gene>
<feature type="domain" description="SWIM-type" evidence="2">
    <location>
        <begin position="130"/>
        <end position="164"/>
    </location>
</feature>
<keyword evidence="1" id="KW-0862">Zinc</keyword>
<dbReference type="RefSeq" id="WP_211041085.1">
    <property type="nucleotide sequence ID" value="NZ_JAELVF020000004.1"/>
</dbReference>
<dbReference type="GO" id="GO:0004386">
    <property type="term" value="F:helicase activity"/>
    <property type="evidence" value="ECO:0007669"/>
    <property type="project" value="UniProtKB-KW"/>
</dbReference>
<dbReference type="InterPro" id="IPR007527">
    <property type="entry name" value="Znf_SWIM"/>
</dbReference>
<dbReference type="PANTHER" id="PTHR38133:SF1">
    <property type="entry name" value="SLR1429 PROTEIN"/>
    <property type="match status" value="1"/>
</dbReference>
<evidence type="ECO:0000256" key="1">
    <source>
        <dbReference type="PROSITE-ProRule" id="PRU00325"/>
    </source>
</evidence>